<keyword evidence="2" id="KW-1185">Reference proteome</keyword>
<proteinExistence type="predicted"/>
<organism evidence="1 2">
    <name type="scientific">Henriciella algicola</name>
    <dbReference type="NCBI Taxonomy" id="1608422"/>
    <lineage>
        <taxon>Bacteria</taxon>
        <taxon>Pseudomonadati</taxon>
        <taxon>Pseudomonadota</taxon>
        <taxon>Alphaproteobacteria</taxon>
        <taxon>Hyphomonadales</taxon>
        <taxon>Hyphomonadaceae</taxon>
        <taxon>Henriciella</taxon>
    </lineage>
</organism>
<evidence type="ECO:0008006" key="3">
    <source>
        <dbReference type="Google" id="ProtNLM"/>
    </source>
</evidence>
<gene>
    <name evidence="1" type="ORF">D1222_12635</name>
</gene>
<dbReference type="InterPro" id="IPR029063">
    <property type="entry name" value="SAM-dependent_MTases_sf"/>
</dbReference>
<evidence type="ECO:0000313" key="2">
    <source>
        <dbReference type="Proteomes" id="UP000265845"/>
    </source>
</evidence>
<dbReference type="Proteomes" id="UP000265845">
    <property type="component" value="Unassembled WGS sequence"/>
</dbReference>
<name>A0A399RHD0_9PROT</name>
<evidence type="ECO:0000313" key="1">
    <source>
        <dbReference type="EMBL" id="RIJ29192.1"/>
    </source>
</evidence>
<accession>A0A399RHD0</accession>
<dbReference type="SUPFAM" id="SSF53335">
    <property type="entry name" value="S-adenosyl-L-methionine-dependent methyltransferases"/>
    <property type="match status" value="1"/>
</dbReference>
<reference evidence="1 2" key="1">
    <citation type="submission" date="2018-08" db="EMBL/GenBank/DDBJ databases">
        <title>Henriciella mobilis sp. nov., isolated from seawater.</title>
        <authorList>
            <person name="Cheng H."/>
            <person name="Wu Y.-H."/>
            <person name="Xu X.-W."/>
            <person name="Guo L.-L."/>
        </authorList>
    </citation>
    <scope>NUCLEOTIDE SEQUENCE [LARGE SCALE GENOMIC DNA]</scope>
    <source>
        <strain evidence="1 2">CCUG67844</strain>
    </source>
</reference>
<dbReference type="AlphaFoldDB" id="A0A399RHD0"/>
<protein>
    <recommendedName>
        <fullName evidence="3">Methyltransferase</fullName>
    </recommendedName>
</protein>
<sequence length="268" mass="30652">MMLKSALKAVGMKLIPRVTLELLSARSQRQIMERERSSGRLDASRKFIEKHGRTVLRGPFKGMQYPEDTARERNLVHRLCGSYESELHPWVEEIARKDYAMLLDIGTADGFYSVGFGLLMPNTRVVGFDTDRWARKATRKLALVNEASNVDTQAMCDNAWINSHVLPNTLIFSDCEGYEAVLFDLNKSPILEQCDMIIELHERPAPGVEKLLRERFAKTHNCRMVTYVDHDPASFPELEDVEPRMRELVISEGRGGPQNVIFLTRRTD</sequence>
<dbReference type="EMBL" id="QWGA01000007">
    <property type="protein sequence ID" value="RIJ29192.1"/>
    <property type="molecule type" value="Genomic_DNA"/>
</dbReference>
<comment type="caution">
    <text evidence="1">The sequence shown here is derived from an EMBL/GenBank/DDBJ whole genome shotgun (WGS) entry which is preliminary data.</text>
</comment>